<dbReference type="PROSITE" id="PS00383">
    <property type="entry name" value="TYR_PHOSPHATASE_1"/>
    <property type="match status" value="1"/>
</dbReference>
<proteinExistence type="inferred from homology"/>
<evidence type="ECO:0000259" key="2">
    <source>
        <dbReference type="PROSITE" id="PS50056"/>
    </source>
</evidence>
<dbReference type="EMBL" id="QFYR01000001">
    <property type="protein sequence ID" value="RAK57787.1"/>
    <property type="molecule type" value="Genomic_DNA"/>
</dbReference>
<dbReference type="PANTHER" id="PTHR31126:SF1">
    <property type="entry name" value="TYROSINE SPECIFIC PROTEIN PHOSPHATASES DOMAIN-CONTAINING PROTEIN"/>
    <property type="match status" value="1"/>
</dbReference>
<dbReference type="OrthoDB" id="1188001at2"/>
<gene>
    <name evidence="3" type="ORF">DJ018_07660</name>
</gene>
<dbReference type="AlphaFoldDB" id="A0A328AT61"/>
<dbReference type="Pfam" id="PF13350">
    <property type="entry name" value="Y_phosphatase3"/>
    <property type="match status" value="1"/>
</dbReference>
<reference evidence="4" key="1">
    <citation type="submission" date="2018-05" db="EMBL/GenBank/DDBJ databases">
        <authorList>
            <person name="Li X."/>
        </authorList>
    </citation>
    <scope>NUCLEOTIDE SEQUENCE [LARGE SCALE GENOMIC DNA]</scope>
    <source>
        <strain evidence="4">YIM 73061</strain>
    </source>
</reference>
<name>A0A328AT61_9CAUL</name>
<comment type="caution">
    <text evidence="3">The sequence shown here is derived from an EMBL/GenBank/DDBJ whole genome shotgun (WGS) entry which is preliminary data.</text>
</comment>
<feature type="domain" description="Tyrosine specific protein phosphatases" evidence="2">
    <location>
        <begin position="122"/>
        <end position="173"/>
    </location>
</feature>
<dbReference type="RefSeq" id="WP_111514238.1">
    <property type="nucleotide sequence ID" value="NZ_QFYR01000001.1"/>
</dbReference>
<accession>A0A328AT61</accession>
<evidence type="ECO:0000313" key="3">
    <source>
        <dbReference type="EMBL" id="RAK57787.1"/>
    </source>
</evidence>
<dbReference type="Gene3D" id="3.90.190.10">
    <property type="entry name" value="Protein tyrosine phosphatase superfamily"/>
    <property type="match status" value="1"/>
</dbReference>
<evidence type="ECO:0000256" key="1">
    <source>
        <dbReference type="ARBA" id="ARBA00009580"/>
    </source>
</evidence>
<dbReference type="InterPro" id="IPR016130">
    <property type="entry name" value="Tyr_Pase_AS"/>
</dbReference>
<dbReference type="PANTHER" id="PTHR31126">
    <property type="entry name" value="TYROSINE-PROTEIN PHOSPHATASE"/>
    <property type="match status" value="1"/>
</dbReference>
<dbReference type="InterPro" id="IPR026893">
    <property type="entry name" value="Tyr/Ser_Pase_IphP-type"/>
</dbReference>
<protein>
    <submittedName>
        <fullName evidence="3">Protein-tyrosine-phosphatase</fullName>
    </submittedName>
</protein>
<sequence>MTRHIDLEGIDNFRDFGGYATACGRGVKRGRLFRSANHHRATEADLQRLRDLGVAVVLDLRQVHERSREPSRRWEGFEAQVLENDIVSDHPDWSHTMRQGDLTPEWFFEDALDYYRRLPHEPRHVDLFRRYFQALAVTDGAVVVHCAAGKDRTGTICALTHHMAGVHPDDIVEDYLLTNDESRMARKIEFLGPWIQEFVGRTASEAALRVAVSVHPQYLETAFAVMRRDHGSIDGYLDDVLGLDAGLRAQIHDRILGA</sequence>
<comment type="similarity">
    <text evidence="1">Belongs to the protein-tyrosine phosphatase family.</text>
</comment>
<dbReference type="InterPro" id="IPR000387">
    <property type="entry name" value="Tyr_Pase_dom"/>
</dbReference>
<keyword evidence="4" id="KW-1185">Reference proteome</keyword>
<dbReference type="PROSITE" id="PS50056">
    <property type="entry name" value="TYR_PHOSPHATASE_2"/>
    <property type="match status" value="1"/>
</dbReference>
<organism evidence="3 4">
    <name type="scientific">Phenylobacterium deserti</name>
    <dbReference type="NCBI Taxonomy" id="1914756"/>
    <lineage>
        <taxon>Bacteria</taxon>
        <taxon>Pseudomonadati</taxon>
        <taxon>Pseudomonadota</taxon>
        <taxon>Alphaproteobacteria</taxon>
        <taxon>Caulobacterales</taxon>
        <taxon>Caulobacteraceae</taxon>
        <taxon>Phenylobacterium</taxon>
    </lineage>
</organism>
<dbReference type="GO" id="GO:0004721">
    <property type="term" value="F:phosphoprotein phosphatase activity"/>
    <property type="evidence" value="ECO:0007669"/>
    <property type="project" value="InterPro"/>
</dbReference>
<dbReference type="InterPro" id="IPR029021">
    <property type="entry name" value="Prot-tyrosine_phosphatase-like"/>
</dbReference>
<evidence type="ECO:0000313" key="4">
    <source>
        <dbReference type="Proteomes" id="UP000249725"/>
    </source>
</evidence>
<dbReference type="SUPFAM" id="SSF52799">
    <property type="entry name" value="(Phosphotyrosine protein) phosphatases II"/>
    <property type="match status" value="1"/>
</dbReference>
<dbReference type="Proteomes" id="UP000249725">
    <property type="component" value="Unassembled WGS sequence"/>
</dbReference>